<organism evidence="2">
    <name type="scientific">viral metagenome</name>
    <dbReference type="NCBI Taxonomy" id="1070528"/>
    <lineage>
        <taxon>unclassified sequences</taxon>
        <taxon>metagenomes</taxon>
        <taxon>organismal metagenomes</taxon>
    </lineage>
</organism>
<feature type="region of interest" description="Disordered" evidence="1">
    <location>
        <begin position="1"/>
        <end position="24"/>
    </location>
</feature>
<dbReference type="AlphaFoldDB" id="A0A6H1ZKM5"/>
<protein>
    <submittedName>
        <fullName evidence="2">Uncharacterized protein</fullName>
    </submittedName>
</protein>
<accession>A0A6H1ZKM5</accession>
<name>A0A6H1ZKM5_9ZZZZ</name>
<proteinExistence type="predicted"/>
<evidence type="ECO:0000256" key="1">
    <source>
        <dbReference type="SAM" id="MobiDB-lite"/>
    </source>
</evidence>
<reference evidence="2" key="1">
    <citation type="submission" date="2020-03" db="EMBL/GenBank/DDBJ databases">
        <title>The deep terrestrial virosphere.</title>
        <authorList>
            <person name="Holmfeldt K."/>
            <person name="Nilsson E."/>
            <person name="Simone D."/>
            <person name="Lopez-Fernandez M."/>
            <person name="Wu X."/>
            <person name="de Brujin I."/>
            <person name="Lundin D."/>
            <person name="Andersson A."/>
            <person name="Bertilsson S."/>
            <person name="Dopson M."/>
        </authorList>
    </citation>
    <scope>NUCLEOTIDE SEQUENCE</scope>
    <source>
        <strain evidence="2">TM448A00831</strain>
        <strain evidence="3">TM448B00682</strain>
    </source>
</reference>
<evidence type="ECO:0000313" key="3">
    <source>
        <dbReference type="EMBL" id="QJH96322.1"/>
    </source>
</evidence>
<dbReference type="EMBL" id="MT144070">
    <property type="protein sequence ID" value="QJA48078.1"/>
    <property type="molecule type" value="Genomic_DNA"/>
</dbReference>
<feature type="compositionally biased region" description="Basic residues" evidence="1">
    <location>
        <begin position="1"/>
        <end position="10"/>
    </location>
</feature>
<gene>
    <name evidence="2" type="ORF">TM448A00831_0009</name>
    <name evidence="3" type="ORF">TM448B00682_0016</name>
</gene>
<feature type="compositionally biased region" description="Basic and acidic residues" evidence="1">
    <location>
        <begin position="74"/>
        <end position="97"/>
    </location>
</feature>
<dbReference type="EMBL" id="MT144647">
    <property type="protein sequence ID" value="QJH96322.1"/>
    <property type="molecule type" value="Genomic_DNA"/>
</dbReference>
<feature type="region of interest" description="Disordered" evidence="1">
    <location>
        <begin position="74"/>
        <end position="127"/>
    </location>
</feature>
<feature type="compositionally biased region" description="Basic and acidic residues" evidence="1">
    <location>
        <begin position="105"/>
        <end position="118"/>
    </location>
</feature>
<evidence type="ECO:0000313" key="2">
    <source>
        <dbReference type="EMBL" id="QJA48078.1"/>
    </source>
</evidence>
<sequence>MKIQRPKTKANQKAADDFMEDSGHQDHAEWWVKNDVGELKNMGKTKEEIIETLARKGHLKTETDRKILEGELQKQKVKEDPDRYRENKEKEMKHKQLTEGFIRQSQEDVAREQMEAIKNRPRRSYHF</sequence>